<keyword evidence="4 11" id="KW-0552">Olfaction</keyword>
<keyword evidence="13" id="KW-1185">Reference proteome</keyword>
<feature type="transmembrane region" description="Helical" evidence="11">
    <location>
        <begin position="59"/>
        <end position="78"/>
    </location>
</feature>
<dbReference type="KEGG" id="tmu:101354758"/>
<dbReference type="PROSITE" id="PS00237">
    <property type="entry name" value="G_PROTEIN_RECEP_F1_1"/>
    <property type="match status" value="1"/>
</dbReference>
<evidence type="ECO:0000256" key="5">
    <source>
        <dbReference type="ARBA" id="ARBA00022989"/>
    </source>
</evidence>
<dbReference type="STRING" id="127582.A0A2Y9FXK3"/>
<evidence type="ECO:0000256" key="6">
    <source>
        <dbReference type="ARBA" id="ARBA00023040"/>
    </source>
</evidence>
<dbReference type="GO" id="GO:0004930">
    <property type="term" value="F:G protein-coupled receptor activity"/>
    <property type="evidence" value="ECO:0007669"/>
    <property type="project" value="UniProtKB-KW"/>
</dbReference>
<comment type="similarity">
    <text evidence="10">Belongs to the G-protein coupled receptor 1 family.</text>
</comment>
<dbReference type="Gene3D" id="1.20.1070.10">
    <property type="entry name" value="Rhodopsin 7-helix transmembrane proteins"/>
    <property type="match status" value="1"/>
</dbReference>
<dbReference type="PRINTS" id="PR00245">
    <property type="entry name" value="OLFACTORYR"/>
</dbReference>
<dbReference type="Proteomes" id="UP000248480">
    <property type="component" value="Unplaced"/>
</dbReference>
<evidence type="ECO:0000256" key="11">
    <source>
        <dbReference type="RuleBase" id="RU363047"/>
    </source>
</evidence>
<keyword evidence="9 10" id="KW-0807">Transducer</keyword>
<evidence type="ECO:0000256" key="1">
    <source>
        <dbReference type="ARBA" id="ARBA00004141"/>
    </source>
</evidence>
<dbReference type="OrthoDB" id="9444602at2759"/>
<dbReference type="SUPFAM" id="SSF81321">
    <property type="entry name" value="Family A G protein-coupled receptor-like"/>
    <property type="match status" value="1"/>
</dbReference>
<evidence type="ECO:0000313" key="13">
    <source>
        <dbReference type="Proteomes" id="UP000248480"/>
    </source>
</evidence>
<evidence type="ECO:0000256" key="8">
    <source>
        <dbReference type="ARBA" id="ARBA00023170"/>
    </source>
</evidence>
<dbReference type="Pfam" id="PF13853">
    <property type="entry name" value="7tm_4"/>
    <property type="match status" value="1"/>
</dbReference>
<feature type="transmembrane region" description="Helical" evidence="11">
    <location>
        <begin position="197"/>
        <end position="216"/>
    </location>
</feature>
<feature type="transmembrane region" description="Helical" evidence="11">
    <location>
        <begin position="237"/>
        <end position="260"/>
    </location>
</feature>
<dbReference type="InterPro" id="IPR000276">
    <property type="entry name" value="GPCR_Rhodpsn"/>
</dbReference>
<evidence type="ECO:0000256" key="7">
    <source>
        <dbReference type="ARBA" id="ARBA00023136"/>
    </source>
</evidence>
<dbReference type="RefSeq" id="XP_012411645.1">
    <property type="nucleotide sequence ID" value="XM_012556191.1"/>
</dbReference>
<dbReference type="InterPro" id="IPR017452">
    <property type="entry name" value="GPCR_Rhodpsn_7TM"/>
</dbReference>
<evidence type="ECO:0000313" key="14">
    <source>
        <dbReference type="RefSeq" id="XP_012411645.1"/>
    </source>
</evidence>
<feature type="transmembrane region" description="Helical" evidence="11">
    <location>
        <begin position="272"/>
        <end position="292"/>
    </location>
</feature>
<keyword evidence="3 10" id="KW-0812">Transmembrane</keyword>
<dbReference type="PROSITE" id="PS50262">
    <property type="entry name" value="G_PROTEIN_RECEP_F1_2"/>
    <property type="match status" value="1"/>
</dbReference>
<evidence type="ECO:0000256" key="3">
    <source>
        <dbReference type="ARBA" id="ARBA00022692"/>
    </source>
</evidence>
<dbReference type="PANTHER" id="PTHR48001">
    <property type="entry name" value="OLFACTORY RECEPTOR"/>
    <property type="match status" value="1"/>
</dbReference>
<dbReference type="InParanoid" id="A0A2Y9FXK3"/>
<evidence type="ECO:0000256" key="2">
    <source>
        <dbReference type="ARBA" id="ARBA00022606"/>
    </source>
</evidence>
<keyword evidence="5 11" id="KW-1133">Transmembrane helix</keyword>
<keyword evidence="11" id="KW-1003">Cell membrane</keyword>
<reference evidence="14" key="1">
    <citation type="submission" date="2025-08" db="UniProtKB">
        <authorList>
            <consortium name="RefSeq"/>
        </authorList>
    </citation>
    <scope>IDENTIFICATION</scope>
</reference>
<dbReference type="GO" id="GO:0005886">
    <property type="term" value="C:plasma membrane"/>
    <property type="evidence" value="ECO:0007669"/>
    <property type="project" value="UniProtKB-SubCell"/>
</dbReference>
<feature type="transmembrane region" description="Helical" evidence="11">
    <location>
        <begin position="26"/>
        <end position="47"/>
    </location>
</feature>
<comment type="subcellular location">
    <subcellularLocation>
        <location evidence="11">Cell membrane</location>
        <topology evidence="11">Multi-pass membrane protein</topology>
    </subcellularLocation>
    <subcellularLocation>
        <location evidence="1">Membrane</location>
        <topology evidence="1">Multi-pass membrane protein</topology>
    </subcellularLocation>
</comment>
<accession>A0A2Y9FXK3</accession>
<keyword evidence="7 11" id="KW-0472">Membrane</keyword>
<dbReference type="CDD" id="cd15234">
    <property type="entry name" value="7tmA_OR7-like"/>
    <property type="match status" value="1"/>
</dbReference>
<keyword evidence="2 11" id="KW-0716">Sensory transduction</keyword>
<dbReference type="InterPro" id="IPR000725">
    <property type="entry name" value="Olfact_rcpt"/>
</dbReference>
<evidence type="ECO:0000256" key="9">
    <source>
        <dbReference type="ARBA" id="ARBA00023224"/>
    </source>
</evidence>
<keyword evidence="6 10" id="KW-0297">G-protein coupled receptor</keyword>
<organism evidence="13 14">
    <name type="scientific">Trichechus manatus latirostris</name>
    <name type="common">Florida manatee</name>
    <dbReference type="NCBI Taxonomy" id="127582"/>
    <lineage>
        <taxon>Eukaryota</taxon>
        <taxon>Metazoa</taxon>
        <taxon>Chordata</taxon>
        <taxon>Craniata</taxon>
        <taxon>Vertebrata</taxon>
        <taxon>Euteleostomi</taxon>
        <taxon>Mammalia</taxon>
        <taxon>Eutheria</taxon>
        <taxon>Afrotheria</taxon>
        <taxon>Sirenia</taxon>
        <taxon>Trichechidae</taxon>
        <taxon>Trichechus</taxon>
    </lineage>
</organism>
<dbReference type="AlphaFoldDB" id="A0A2Y9FXK3"/>
<evidence type="ECO:0000256" key="4">
    <source>
        <dbReference type="ARBA" id="ARBA00022725"/>
    </source>
</evidence>
<feature type="transmembrane region" description="Helical" evidence="11">
    <location>
        <begin position="98"/>
        <end position="120"/>
    </location>
</feature>
<feature type="transmembrane region" description="Helical" evidence="11">
    <location>
        <begin position="140"/>
        <end position="158"/>
    </location>
</feature>
<gene>
    <name evidence="14" type="primary">LOC101354758</name>
</gene>
<sequence>MESRNQTSVSEFLLLGLTEDLELHSLLFNLFLSIYLVTVFGNLLIILAVGSDSHLHTPMYFFLSNLSFTDICFSTTTIPKMLVNLKAQNQSITYAGCLTQVCFVLVFAALESCLLAAMAYDRYVAICHPLRYTVIMKPRLCGLLTLLSLFISIVDALIHSLMVLRLSFCTDPEIPYFFCEVIQVIKVACSDTLINNIFIYFVASILAGIPFFGIIFSYTQIVSSILKMPSVGGKYKAFSTCGSHLSVVFLFYGTAFGAYISAAFIHSSRKTAIVSMMYTMVTPMMNPFIYSLRNRDMKGSLRKIVL</sequence>
<dbReference type="FunFam" id="1.20.1070.10:FF:000009">
    <property type="entry name" value="Olfactory receptor"/>
    <property type="match status" value="1"/>
</dbReference>
<dbReference type="GeneID" id="101354758"/>
<dbReference type="GO" id="GO:0004984">
    <property type="term" value="F:olfactory receptor activity"/>
    <property type="evidence" value="ECO:0007669"/>
    <property type="project" value="InterPro"/>
</dbReference>
<evidence type="ECO:0000256" key="10">
    <source>
        <dbReference type="RuleBase" id="RU000688"/>
    </source>
</evidence>
<protein>
    <recommendedName>
        <fullName evidence="11">Olfactory receptor</fullName>
    </recommendedName>
</protein>
<dbReference type="PRINTS" id="PR00237">
    <property type="entry name" value="GPCRRHODOPSN"/>
</dbReference>
<name>A0A2Y9FXK3_TRIMA</name>
<evidence type="ECO:0000259" key="12">
    <source>
        <dbReference type="PROSITE" id="PS50262"/>
    </source>
</evidence>
<proteinExistence type="inferred from homology"/>
<feature type="domain" description="G-protein coupled receptors family 1 profile" evidence="12">
    <location>
        <begin position="41"/>
        <end position="290"/>
    </location>
</feature>
<keyword evidence="8 10" id="KW-0675">Receptor</keyword>